<dbReference type="Proteomes" id="UP000464749">
    <property type="component" value="Plasmid unnamed1"/>
</dbReference>
<dbReference type="InterPro" id="IPR008822">
    <property type="entry name" value="Endonuclease_RusA-like"/>
</dbReference>
<gene>
    <name evidence="1" type="ORF">FEE39_09470</name>
    <name evidence="2" type="ORF">FEE39_09485</name>
</gene>
<dbReference type="EMBL" id="CP040855">
    <property type="protein sequence ID" value="QIA88472.1"/>
    <property type="molecule type" value="Genomic_DNA"/>
</dbReference>
<geneLocation type="plasmid" evidence="1 3">
    <name>unnamed1</name>
</geneLocation>
<dbReference type="Pfam" id="PF05866">
    <property type="entry name" value="RusA"/>
    <property type="match status" value="2"/>
</dbReference>
<dbReference type="GO" id="GO:0006310">
    <property type="term" value="P:DNA recombination"/>
    <property type="evidence" value="ECO:0007669"/>
    <property type="project" value="InterPro"/>
</dbReference>
<dbReference type="Gene3D" id="3.30.1330.70">
    <property type="entry name" value="Holliday junction resolvase RusA"/>
    <property type="match status" value="2"/>
</dbReference>
<dbReference type="InterPro" id="IPR036614">
    <property type="entry name" value="RusA-like_sf"/>
</dbReference>
<dbReference type="GO" id="GO:0006281">
    <property type="term" value="P:DNA repair"/>
    <property type="evidence" value="ECO:0007669"/>
    <property type="project" value="InterPro"/>
</dbReference>
<proteinExistence type="predicted"/>
<sequence>MQEVKFVNYLEKIEKNIINIKVNTRMSSWSVTIPFNPRATPRPNYRVGPRKKGKKEYGVITYYDTWYFNYLAAIDTYLKKYNLKNQDFYKVVNAQYGVIANIVFYIHPGNTITKISKIPCTNVPDIDNLLKAILDGIFTKEDRISDSRVVGVNALKLNELENPRTEITLSSLGDFDDTTMSPSETVIANVAERNKEQQLNWSVILPFSPKSAPRPSVNFSVSTDSKGKKVYKKHDYNDRSYTNYLLEINNYLKESNLYNDKFYKIGRSKNGIMSTFHFYCAVPKNQKKIRNIMKKTTPDIDNLLKAAMDGIFNEVNIDDRRIVGVQALKFNVLENAHTEVNLSPLGT</sequence>
<dbReference type="EMBL" id="CP040855">
    <property type="protein sequence ID" value="QIA88469.1"/>
    <property type="molecule type" value="Genomic_DNA"/>
</dbReference>
<accession>A0A9X7T5T5</accession>
<name>A0A9X7T5T5_LACJH</name>
<evidence type="ECO:0000313" key="3">
    <source>
        <dbReference type="Proteomes" id="UP000464749"/>
    </source>
</evidence>
<reference evidence="1 3" key="1">
    <citation type="submission" date="2019-06" db="EMBL/GenBank/DDBJ databases">
        <title>Whole genome sequencing of Lactobacillus johnsonii strain G2A.</title>
        <authorList>
            <person name="Conlan S."/>
            <person name="Thomas P.J."/>
            <person name="Mullikin J."/>
            <person name="Singer J."/>
            <person name="Weaver C."/>
            <person name="Segre J.A."/>
        </authorList>
    </citation>
    <scope>NUCLEOTIDE SEQUENCE [LARGE SCALE GENOMIC DNA]</scope>
    <source>
        <strain evidence="1 3">G2A</strain>
        <plasmid evidence="1 3">unnamed1</plasmid>
    </source>
</reference>
<dbReference type="SUPFAM" id="SSF103084">
    <property type="entry name" value="Holliday junction resolvase RusA"/>
    <property type="match status" value="2"/>
</dbReference>
<organism evidence="1 3">
    <name type="scientific">Lactobacillus johnsonii</name>
    <dbReference type="NCBI Taxonomy" id="33959"/>
    <lineage>
        <taxon>Bacteria</taxon>
        <taxon>Bacillati</taxon>
        <taxon>Bacillota</taxon>
        <taxon>Bacilli</taxon>
        <taxon>Lactobacillales</taxon>
        <taxon>Lactobacillaceae</taxon>
        <taxon>Lactobacillus</taxon>
    </lineage>
</organism>
<dbReference type="AlphaFoldDB" id="A0A9X7T5T5"/>
<dbReference type="GO" id="GO:0000287">
    <property type="term" value="F:magnesium ion binding"/>
    <property type="evidence" value="ECO:0007669"/>
    <property type="project" value="InterPro"/>
</dbReference>
<protein>
    <submittedName>
        <fullName evidence="1">RusA family crossover junction endodeoxyribonuclease</fullName>
    </submittedName>
</protein>
<keyword evidence="1" id="KW-0614">Plasmid</keyword>
<evidence type="ECO:0000313" key="2">
    <source>
        <dbReference type="EMBL" id="QIA88472.1"/>
    </source>
</evidence>
<evidence type="ECO:0000313" key="1">
    <source>
        <dbReference type="EMBL" id="QIA88469.1"/>
    </source>
</evidence>